<evidence type="ECO:0000313" key="1">
    <source>
        <dbReference type="EMBL" id="HIX07690.1"/>
    </source>
</evidence>
<organism evidence="1 2">
    <name type="scientific">Candidatus Borkfalkia faecipullorum</name>
    <dbReference type="NCBI Taxonomy" id="2838510"/>
    <lineage>
        <taxon>Bacteria</taxon>
        <taxon>Bacillati</taxon>
        <taxon>Bacillota</taxon>
        <taxon>Clostridia</taxon>
        <taxon>Christensenellales</taxon>
        <taxon>Christensenellaceae</taxon>
        <taxon>Candidatus Borkfalkia</taxon>
    </lineage>
</organism>
<accession>A0A9D2AG59</accession>
<evidence type="ECO:0000313" key="2">
    <source>
        <dbReference type="Proteomes" id="UP000824204"/>
    </source>
</evidence>
<proteinExistence type="predicted"/>
<dbReference type="EMBL" id="DXFX01000055">
    <property type="protein sequence ID" value="HIX07690.1"/>
    <property type="molecule type" value="Genomic_DNA"/>
</dbReference>
<gene>
    <name evidence="1" type="ORF">H9741_04405</name>
</gene>
<sequence>MFDETGFRKKYRVHKSFFESEYYFSFLKDIQDRELMGHIRFCNDVLHYPPVAAYVLYRKDLYSRALERWEKLALGACFGYLFQFTEGYGYKKAVSVWVGLSPTGIKNASYFIR</sequence>
<name>A0A9D2AG59_9FIRM</name>
<reference evidence="1" key="1">
    <citation type="journal article" date="2021" name="PeerJ">
        <title>Extensive microbial diversity within the chicken gut microbiome revealed by metagenomics and culture.</title>
        <authorList>
            <person name="Gilroy R."/>
            <person name="Ravi A."/>
            <person name="Getino M."/>
            <person name="Pursley I."/>
            <person name="Horton D.L."/>
            <person name="Alikhan N.F."/>
            <person name="Baker D."/>
            <person name="Gharbi K."/>
            <person name="Hall N."/>
            <person name="Watson M."/>
            <person name="Adriaenssens E.M."/>
            <person name="Foster-Nyarko E."/>
            <person name="Jarju S."/>
            <person name="Secka A."/>
            <person name="Antonio M."/>
            <person name="Oren A."/>
            <person name="Chaudhuri R.R."/>
            <person name="La Ragione R."/>
            <person name="Hildebrand F."/>
            <person name="Pallen M.J."/>
        </authorList>
    </citation>
    <scope>NUCLEOTIDE SEQUENCE</scope>
    <source>
        <strain evidence="1">811</strain>
    </source>
</reference>
<dbReference type="AlphaFoldDB" id="A0A9D2AG59"/>
<comment type="caution">
    <text evidence="1">The sequence shown here is derived from an EMBL/GenBank/DDBJ whole genome shotgun (WGS) entry which is preliminary data.</text>
</comment>
<reference evidence="1" key="2">
    <citation type="submission" date="2021-04" db="EMBL/GenBank/DDBJ databases">
        <authorList>
            <person name="Gilroy R."/>
        </authorList>
    </citation>
    <scope>NUCLEOTIDE SEQUENCE</scope>
    <source>
        <strain evidence="1">811</strain>
    </source>
</reference>
<dbReference type="Proteomes" id="UP000824204">
    <property type="component" value="Unassembled WGS sequence"/>
</dbReference>
<protein>
    <submittedName>
        <fullName evidence="1">Uncharacterized protein</fullName>
    </submittedName>
</protein>